<dbReference type="Proteomes" id="UP000885822">
    <property type="component" value="Unassembled WGS sequence"/>
</dbReference>
<evidence type="ECO:0000256" key="8">
    <source>
        <dbReference type="ARBA" id="ARBA00023235"/>
    </source>
</evidence>
<comment type="similarity">
    <text evidence="4">Belongs to the BPG-independent phosphoglycerate mutase family.</text>
</comment>
<protein>
    <recommendedName>
        <fullName evidence="9">2,3-bisphosphoglycerate-independent phosphoglycerate mutase</fullName>
        <ecNumber evidence="9">5.4.2.12</ecNumber>
    </recommendedName>
</protein>
<dbReference type="FunFam" id="3.40.1450.10:FF:000002">
    <property type="entry name" value="2,3-bisphosphoglycerate-independent phosphoglycerate mutase"/>
    <property type="match status" value="1"/>
</dbReference>
<accession>A0A831NW00</accession>
<evidence type="ECO:0000256" key="1">
    <source>
        <dbReference type="ARBA" id="ARBA00001936"/>
    </source>
</evidence>
<dbReference type="SUPFAM" id="SSF53649">
    <property type="entry name" value="Alkaline phosphatase-like"/>
    <property type="match status" value="1"/>
</dbReference>
<dbReference type="SUPFAM" id="SSF64158">
    <property type="entry name" value="2,3-Bisphosphoglycerate-independent phosphoglycerate mutase, substrate-binding domain"/>
    <property type="match status" value="1"/>
</dbReference>
<evidence type="ECO:0000256" key="7">
    <source>
        <dbReference type="ARBA" id="ARBA00023211"/>
    </source>
</evidence>
<dbReference type="InterPro" id="IPR036646">
    <property type="entry name" value="PGAM_B_sf"/>
</dbReference>
<keyword evidence="6" id="KW-0324">Glycolysis</keyword>
<dbReference type="GO" id="GO:0006007">
    <property type="term" value="P:glucose catabolic process"/>
    <property type="evidence" value="ECO:0007669"/>
    <property type="project" value="InterPro"/>
</dbReference>
<dbReference type="PANTHER" id="PTHR31637:SF0">
    <property type="entry name" value="2,3-BISPHOSPHOGLYCERATE-INDEPENDENT PHOSPHOGLYCERATE MUTASE"/>
    <property type="match status" value="1"/>
</dbReference>
<comment type="pathway">
    <text evidence="3">Carbohydrate degradation; glycolysis; pyruvate from D-glyceraldehyde 3-phosphate: step 3/5.</text>
</comment>
<keyword evidence="5" id="KW-0479">Metal-binding</keyword>
<evidence type="ECO:0000256" key="3">
    <source>
        <dbReference type="ARBA" id="ARBA00004798"/>
    </source>
</evidence>
<sequence length="398" mass="44307">HEEHIHAMAKLAAERGARKIYVHAFLDGRDMPPKSAMASLQAMDEVFAETGTGRIASIIGRYFAMDRDHRWERIQKAYDLITQGKSEYQATSAEEGLEMAYARGETDEFVDATAIVPAGKEKVRVRDGDVIINMNYRSDRARQITRPFIESDFEAFHREVVPELGTFVSLTEYNKEWDIPVAFPAERLENVFGEYISKLGLRQLRLAETEKYAHVTFFFNGGREQPFEGEDRILVPSPDVATYDLKPEMSAPEVTDHLVRAIEEGKYDAIVVNYANGDMVGHTGKFEAAVQAVETLDECLGRVMRAIHKVGGAVLVTADHGNCEKMLDEETGQPYTAHTTTPVPLVYVGPRPARLAESGALCDVAPTLLKIMGLPQPSEMTGHPLITFADEEQEAETA</sequence>
<dbReference type="PANTHER" id="PTHR31637">
    <property type="entry name" value="2,3-BISPHOSPHOGLYCERATE-INDEPENDENT PHOSPHOGLYCERATE MUTASE"/>
    <property type="match status" value="1"/>
</dbReference>
<dbReference type="InterPro" id="IPR005995">
    <property type="entry name" value="Pgm_bpd_ind"/>
</dbReference>
<keyword evidence="8 11" id="KW-0413">Isomerase</keyword>
<gene>
    <name evidence="11" type="ORF">ENG92_04130</name>
</gene>
<feature type="domain" description="Metalloenzyme" evidence="10">
    <location>
        <begin position="89"/>
        <end position="375"/>
    </location>
</feature>
<dbReference type="Gene3D" id="3.40.1450.10">
    <property type="entry name" value="BPG-independent phosphoglycerate mutase, domain B"/>
    <property type="match status" value="1"/>
</dbReference>
<comment type="caution">
    <text evidence="11">The sequence shown here is derived from an EMBL/GenBank/DDBJ whole genome shotgun (WGS) entry which is preliminary data.</text>
</comment>
<evidence type="ECO:0000259" key="10">
    <source>
        <dbReference type="Pfam" id="PF01676"/>
    </source>
</evidence>
<dbReference type="GO" id="GO:0005829">
    <property type="term" value="C:cytosol"/>
    <property type="evidence" value="ECO:0007669"/>
    <property type="project" value="TreeGrafter"/>
</dbReference>
<dbReference type="Gene3D" id="3.40.720.10">
    <property type="entry name" value="Alkaline Phosphatase, subunit A"/>
    <property type="match status" value="1"/>
</dbReference>
<dbReference type="Pfam" id="PF01676">
    <property type="entry name" value="Metalloenzyme"/>
    <property type="match status" value="1"/>
</dbReference>
<organism evidence="11">
    <name type="scientific">Thiolapillus brandeum</name>
    <dbReference type="NCBI Taxonomy" id="1076588"/>
    <lineage>
        <taxon>Bacteria</taxon>
        <taxon>Pseudomonadati</taxon>
        <taxon>Pseudomonadota</taxon>
        <taxon>Gammaproteobacteria</taxon>
        <taxon>Chromatiales</taxon>
        <taxon>Sedimenticolaceae</taxon>
        <taxon>Thiolapillus</taxon>
    </lineage>
</organism>
<dbReference type="InterPro" id="IPR006124">
    <property type="entry name" value="Metalloenzyme"/>
</dbReference>
<keyword evidence="7" id="KW-0464">Manganese</keyword>
<dbReference type="EMBL" id="DRCV01000183">
    <property type="protein sequence ID" value="HDK38185.1"/>
    <property type="molecule type" value="Genomic_DNA"/>
</dbReference>
<dbReference type="CDD" id="cd16010">
    <property type="entry name" value="iPGM"/>
    <property type="match status" value="1"/>
</dbReference>
<evidence type="ECO:0000256" key="4">
    <source>
        <dbReference type="ARBA" id="ARBA00008819"/>
    </source>
</evidence>
<feature type="non-terminal residue" evidence="11">
    <location>
        <position position="1"/>
    </location>
</feature>
<reference evidence="11" key="1">
    <citation type="journal article" date="2020" name="mSystems">
        <title>Genome- and Community-Level Interaction Insights into Carbon Utilization and Element Cycling Functions of Hydrothermarchaeota in Hydrothermal Sediment.</title>
        <authorList>
            <person name="Zhou Z."/>
            <person name="Liu Y."/>
            <person name="Xu W."/>
            <person name="Pan J."/>
            <person name="Luo Z.H."/>
            <person name="Li M."/>
        </authorList>
    </citation>
    <scope>NUCLEOTIDE SEQUENCE [LARGE SCALE GENOMIC DNA]</scope>
    <source>
        <strain evidence="11">HyVt-26</strain>
    </source>
</reference>
<dbReference type="EC" id="5.4.2.12" evidence="9"/>
<dbReference type="GO" id="GO:0030145">
    <property type="term" value="F:manganese ion binding"/>
    <property type="evidence" value="ECO:0007669"/>
    <property type="project" value="InterPro"/>
</dbReference>
<evidence type="ECO:0000256" key="9">
    <source>
        <dbReference type="NCBIfam" id="TIGR01307"/>
    </source>
</evidence>
<proteinExistence type="inferred from homology"/>
<dbReference type="GO" id="GO:0006096">
    <property type="term" value="P:glycolytic process"/>
    <property type="evidence" value="ECO:0007669"/>
    <property type="project" value="UniProtKB-UniRule"/>
</dbReference>
<dbReference type="UniPathway" id="UPA00109">
    <property type="reaction ID" value="UER00186"/>
</dbReference>
<dbReference type="GO" id="GO:0004619">
    <property type="term" value="F:phosphoglycerate mutase activity"/>
    <property type="evidence" value="ECO:0007669"/>
    <property type="project" value="UniProtKB-UniRule"/>
</dbReference>
<dbReference type="FunFam" id="3.40.720.10:FF:000001">
    <property type="entry name" value="2,3-bisphosphoglycerate-independent phosphoglycerate mutase"/>
    <property type="match status" value="1"/>
</dbReference>
<evidence type="ECO:0000256" key="6">
    <source>
        <dbReference type="ARBA" id="ARBA00023152"/>
    </source>
</evidence>
<evidence type="ECO:0000256" key="2">
    <source>
        <dbReference type="ARBA" id="ARBA00002315"/>
    </source>
</evidence>
<dbReference type="AlphaFoldDB" id="A0A831NW00"/>
<name>A0A831NW00_9GAMM</name>
<evidence type="ECO:0000256" key="5">
    <source>
        <dbReference type="ARBA" id="ARBA00022723"/>
    </source>
</evidence>
<dbReference type="NCBIfam" id="TIGR01307">
    <property type="entry name" value="pgm_bpd_ind"/>
    <property type="match status" value="1"/>
</dbReference>
<evidence type="ECO:0000313" key="11">
    <source>
        <dbReference type="EMBL" id="HDK38185.1"/>
    </source>
</evidence>
<comment type="function">
    <text evidence="2">Catalyzes the interconversion of 2-phosphoglycerate and 3-phosphoglycerate.</text>
</comment>
<dbReference type="InterPro" id="IPR017850">
    <property type="entry name" value="Alkaline_phosphatase_core_sf"/>
</dbReference>
<comment type="cofactor">
    <cofactor evidence="1">
        <name>Mn(2+)</name>
        <dbReference type="ChEBI" id="CHEBI:29035"/>
    </cofactor>
</comment>